<gene>
    <name evidence="13" type="ORF">O9G_000764</name>
</gene>
<name>A0A075AVZ5_ROZAC</name>
<dbReference type="HOGENOM" id="CLU_021152_6_0_1"/>
<dbReference type="Proteomes" id="UP000030755">
    <property type="component" value="Unassembled WGS sequence"/>
</dbReference>
<dbReference type="NCBIfam" id="NF006674">
    <property type="entry name" value="PRK09224.1"/>
    <property type="match status" value="1"/>
</dbReference>
<evidence type="ECO:0000256" key="6">
    <source>
        <dbReference type="ARBA" id="ARBA00022624"/>
    </source>
</evidence>
<reference evidence="13 14" key="1">
    <citation type="journal article" date="2013" name="Curr. Biol.">
        <title>Shared signatures of parasitism and phylogenomics unite Cryptomycota and microsporidia.</title>
        <authorList>
            <person name="James T.Y."/>
            <person name="Pelin A."/>
            <person name="Bonen L."/>
            <person name="Ahrendt S."/>
            <person name="Sain D."/>
            <person name="Corradi N."/>
            <person name="Stajich J.E."/>
        </authorList>
    </citation>
    <scope>NUCLEOTIDE SEQUENCE [LARGE SCALE GENOMIC DNA]</scope>
    <source>
        <strain evidence="13 14">CSF55</strain>
    </source>
</reference>
<dbReference type="SUPFAM" id="SSF55021">
    <property type="entry name" value="ACT-like"/>
    <property type="match status" value="2"/>
</dbReference>
<protein>
    <recommendedName>
        <fullName evidence="11">Threonine dehydratase</fullName>
        <ecNumber evidence="11">4.3.1.19</ecNumber>
    </recommendedName>
    <alternativeName>
        <fullName evidence="11">Threonine deaminase</fullName>
    </alternativeName>
</protein>
<dbReference type="STRING" id="988480.A0A075AVZ5"/>
<dbReference type="Gene3D" id="3.40.50.1100">
    <property type="match status" value="2"/>
</dbReference>
<dbReference type="CDD" id="cd04907">
    <property type="entry name" value="ACT_ThrD-I_2"/>
    <property type="match status" value="1"/>
</dbReference>
<keyword evidence="14" id="KW-1185">Reference proteome</keyword>
<comment type="similarity">
    <text evidence="4 11">Belongs to the serine/threonine dehydratase family.</text>
</comment>
<dbReference type="GO" id="GO:0009097">
    <property type="term" value="P:isoleucine biosynthetic process"/>
    <property type="evidence" value="ECO:0007669"/>
    <property type="project" value="UniProtKB-UniRule"/>
</dbReference>
<dbReference type="InterPro" id="IPR038110">
    <property type="entry name" value="TD_ACT-like_sf"/>
</dbReference>
<keyword evidence="7" id="KW-0677">Repeat</keyword>
<dbReference type="GO" id="GO:0006567">
    <property type="term" value="P:L-threonine catabolic process"/>
    <property type="evidence" value="ECO:0007669"/>
    <property type="project" value="TreeGrafter"/>
</dbReference>
<evidence type="ECO:0000256" key="2">
    <source>
        <dbReference type="ARBA" id="ARBA00001933"/>
    </source>
</evidence>
<dbReference type="InterPro" id="IPR005787">
    <property type="entry name" value="Thr_deHydtase_biosynth"/>
</dbReference>
<dbReference type="EC" id="4.3.1.19" evidence="11"/>
<dbReference type="CDD" id="cd01562">
    <property type="entry name" value="Thr-dehyd"/>
    <property type="match status" value="1"/>
</dbReference>
<evidence type="ECO:0000259" key="12">
    <source>
        <dbReference type="PROSITE" id="PS51672"/>
    </source>
</evidence>
<dbReference type="PROSITE" id="PS51672">
    <property type="entry name" value="ACT_LIKE"/>
    <property type="match status" value="1"/>
</dbReference>
<dbReference type="Gene3D" id="3.40.1020.10">
    <property type="entry name" value="Biosynthetic Threonine Deaminase, Domain 3"/>
    <property type="match status" value="1"/>
</dbReference>
<keyword evidence="6 11" id="KW-0412">Isoleucine biosynthesis</keyword>
<evidence type="ECO:0000256" key="5">
    <source>
        <dbReference type="ARBA" id="ARBA00022605"/>
    </source>
</evidence>
<evidence type="ECO:0000256" key="4">
    <source>
        <dbReference type="ARBA" id="ARBA00010869"/>
    </source>
</evidence>
<proteinExistence type="inferred from homology"/>
<dbReference type="InterPro" id="IPR050147">
    <property type="entry name" value="Ser/Thr_Dehydratase"/>
</dbReference>
<dbReference type="PANTHER" id="PTHR48078">
    <property type="entry name" value="THREONINE DEHYDRATASE, MITOCHONDRIAL-RELATED"/>
    <property type="match status" value="1"/>
</dbReference>
<dbReference type="InterPro" id="IPR001721">
    <property type="entry name" value="TD_ACT-like"/>
</dbReference>
<dbReference type="SUPFAM" id="SSF53686">
    <property type="entry name" value="Tryptophan synthase beta subunit-like PLP-dependent enzymes"/>
    <property type="match status" value="1"/>
</dbReference>
<comment type="cofactor">
    <cofactor evidence="2 11">
        <name>pyridoxal 5'-phosphate</name>
        <dbReference type="ChEBI" id="CHEBI:597326"/>
    </cofactor>
</comment>
<keyword evidence="10 11" id="KW-0100">Branched-chain amino acid biosynthesis</keyword>
<dbReference type="InterPro" id="IPR001926">
    <property type="entry name" value="TrpB-like_PALP"/>
</dbReference>
<evidence type="ECO:0000256" key="10">
    <source>
        <dbReference type="ARBA" id="ARBA00023304"/>
    </source>
</evidence>
<dbReference type="EMBL" id="KE561117">
    <property type="protein sequence ID" value="EPZ32689.1"/>
    <property type="molecule type" value="Genomic_DNA"/>
</dbReference>
<dbReference type="GO" id="GO:0004794">
    <property type="term" value="F:threonine deaminase activity"/>
    <property type="evidence" value="ECO:0007669"/>
    <property type="project" value="UniProtKB-UniRule"/>
</dbReference>
<accession>A0A075AVZ5</accession>
<evidence type="ECO:0000313" key="13">
    <source>
        <dbReference type="EMBL" id="EPZ32689.1"/>
    </source>
</evidence>
<dbReference type="InterPro" id="IPR036052">
    <property type="entry name" value="TrpB-like_PALP_sf"/>
</dbReference>
<comment type="pathway">
    <text evidence="3 11">Amino-acid biosynthesis; L-isoleucine biosynthesis; 2-oxobutanoate from L-threonine: step 1/1.</text>
</comment>
<dbReference type="Pfam" id="PF00585">
    <property type="entry name" value="Thr_dehydrat_C"/>
    <property type="match status" value="1"/>
</dbReference>
<evidence type="ECO:0000256" key="7">
    <source>
        <dbReference type="ARBA" id="ARBA00022737"/>
    </source>
</evidence>
<dbReference type="OMA" id="TRFEYTK"/>
<dbReference type="OrthoDB" id="4418812at2759"/>
<dbReference type="PANTHER" id="PTHR48078:SF11">
    <property type="entry name" value="THREONINE DEHYDRATASE, MITOCHONDRIAL"/>
    <property type="match status" value="1"/>
</dbReference>
<comment type="catalytic activity">
    <reaction evidence="1 11">
        <text>L-threonine = 2-oxobutanoate + NH4(+)</text>
        <dbReference type="Rhea" id="RHEA:22108"/>
        <dbReference type="ChEBI" id="CHEBI:16763"/>
        <dbReference type="ChEBI" id="CHEBI:28938"/>
        <dbReference type="ChEBI" id="CHEBI:57926"/>
        <dbReference type="EC" id="4.3.1.19"/>
    </reaction>
</comment>
<evidence type="ECO:0000256" key="9">
    <source>
        <dbReference type="ARBA" id="ARBA00023239"/>
    </source>
</evidence>
<dbReference type="FunFam" id="3.40.50.1100:FF:000005">
    <property type="entry name" value="Threonine dehydratase catabolic"/>
    <property type="match status" value="1"/>
</dbReference>
<keyword evidence="9 11" id="KW-0456">Lyase</keyword>
<evidence type="ECO:0000256" key="8">
    <source>
        <dbReference type="ARBA" id="ARBA00022898"/>
    </source>
</evidence>
<dbReference type="InterPro" id="IPR045865">
    <property type="entry name" value="ACT-like_dom_sf"/>
</dbReference>
<evidence type="ECO:0000256" key="1">
    <source>
        <dbReference type="ARBA" id="ARBA00001274"/>
    </source>
</evidence>
<organism evidence="13 14">
    <name type="scientific">Rozella allomycis (strain CSF55)</name>
    <dbReference type="NCBI Taxonomy" id="988480"/>
    <lineage>
        <taxon>Eukaryota</taxon>
        <taxon>Fungi</taxon>
        <taxon>Fungi incertae sedis</taxon>
        <taxon>Cryptomycota</taxon>
        <taxon>Cryptomycota incertae sedis</taxon>
        <taxon>Rozella</taxon>
    </lineage>
</organism>
<dbReference type="UniPathway" id="UPA00047">
    <property type="reaction ID" value="UER00054"/>
</dbReference>
<dbReference type="AlphaFoldDB" id="A0A075AVZ5"/>
<dbReference type="Pfam" id="PF00291">
    <property type="entry name" value="PALP"/>
    <property type="match status" value="1"/>
</dbReference>
<feature type="domain" description="ACT-like" evidence="12">
    <location>
        <begin position="479"/>
        <end position="550"/>
    </location>
</feature>
<sequence>MSPSRVIDLIPNQNAKINASVDLECTTALPTTIKSHIGPETADGFFDDIEYLRMILTARVYDVCEETPLVTARNLSHRLANTIYLKREDLQPVFSFKCRGAYNRMSKLTEEEKQRAVSAGNHAQGVALAAKKMNIRAVIVMPKGSPEIKWANVKRLGAEVILFGNDFDEAKTEAIRLCQQNNFTMIHPYDDPYVIAGQGTIGAEILHQLKSDKLDAVFCCVGGGGLISGVATYIKQIRPDIKIYGVNAEDSDAMTKSLQEGQRVELKEAVIFSHLPDKGLFADGTSIRIVGKETFRLAQKYVDGMITVGTDEICKKIQSYYFIGAAIKDIFDDTRSIVEPSGALALAGLKKFINHNKITNGSFAAVLSGANMDFNRLRFVAERARLGQQKEAMLSITLPEKPGLNVTEIVYRLTNVETATLIIAFETENRKNEINTVISELTKLNMNAIDISENDVAKSHARFLTGGKLPPSIKAKGEKIFRFRFPERPGVFQKVFSKLDGPWNITMLHYRYLGGDIGRVLLGVMVEDGKDDALKASLESLGYPYAEETDNPICQQIFG</sequence>
<dbReference type="GO" id="GO:0006565">
    <property type="term" value="P:L-serine catabolic process"/>
    <property type="evidence" value="ECO:0007669"/>
    <property type="project" value="TreeGrafter"/>
</dbReference>
<keyword evidence="8 11" id="KW-0663">Pyridoxal phosphate</keyword>
<evidence type="ECO:0000256" key="11">
    <source>
        <dbReference type="RuleBase" id="RU362012"/>
    </source>
</evidence>
<evidence type="ECO:0000313" key="14">
    <source>
        <dbReference type="Proteomes" id="UP000030755"/>
    </source>
</evidence>
<dbReference type="NCBIfam" id="TIGR01124">
    <property type="entry name" value="ilvA_2Cterm"/>
    <property type="match status" value="1"/>
</dbReference>
<dbReference type="GO" id="GO:0003941">
    <property type="term" value="F:L-serine ammonia-lyase activity"/>
    <property type="evidence" value="ECO:0007669"/>
    <property type="project" value="TreeGrafter"/>
</dbReference>
<keyword evidence="5 11" id="KW-0028">Amino-acid biosynthesis</keyword>
<evidence type="ECO:0000256" key="3">
    <source>
        <dbReference type="ARBA" id="ARBA00004810"/>
    </source>
</evidence>